<dbReference type="InterPro" id="IPR011006">
    <property type="entry name" value="CheY-like_superfamily"/>
</dbReference>
<dbReference type="Gene3D" id="6.10.250.690">
    <property type="match status" value="1"/>
</dbReference>
<dbReference type="InterPro" id="IPR001789">
    <property type="entry name" value="Sig_transdc_resp-reg_receiver"/>
</dbReference>
<evidence type="ECO:0000313" key="11">
    <source>
        <dbReference type="Proteomes" id="UP000197153"/>
    </source>
</evidence>
<dbReference type="InterPro" id="IPR016032">
    <property type="entry name" value="Sig_transdc_resp-reg_C-effctor"/>
</dbReference>
<feature type="modified residue" description="4-aspartylphosphate" evidence="6">
    <location>
        <position position="107"/>
    </location>
</feature>
<dbReference type="SUPFAM" id="SSF46894">
    <property type="entry name" value="C-terminal effector domain of the bipartite response regulators"/>
    <property type="match status" value="1"/>
</dbReference>
<gene>
    <name evidence="10" type="ORF">Y958_27505</name>
</gene>
<dbReference type="SUPFAM" id="SSF52172">
    <property type="entry name" value="CheY-like"/>
    <property type="match status" value="1"/>
</dbReference>
<keyword evidence="3" id="KW-0805">Transcription regulation</keyword>
<reference evidence="10 11" key="1">
    <citation type="submission" date="2017-06" db="EMBL/GenBank/DDBJ databases">
        <title>Complete genome sequence of Nitrospirillum amazonense strain CBAmC, an endophytic nitrogen-fixing and plant growth-promoting bacterium, isolated from sugarcane.</title>
        <authorList>
            <person name="Schwab S."/>
            <person name="dos Santos Teixeira K.R."/>
            <person name="Simoes Araujo J.L."/>
            <person name="Soares Vidal M."/>
            <person name="Borges de Freitas H.R."/>
            <person name="Rivello Crivelaro A.L."/>
            <person name="Bueno de Camargo Nunes A."/>
            <person name="dos Santos C.M."/>
            <person name="Palmeira da Silva Rosa D."/>
            <person name="da Silva Padilha D."/>
            <person name="da Silva E."/>
            <person name="Araujo Terra L."/>
            <person name="Soares Mendes V."/>
            <person name="Farinelli L."/>
            <person name="Magalhaes Cruz L."/>
            <person name="Baldani J.I."/>
        </authorList>
    </citation>
    <scope>NUCLEOTIDE SEQUENCE [LARGE SCALE GENOMIC DNA]</scope>
    <source>
        <strain evidence="10 11">CBAmC</strain>
    </source>
</reference>
<dbReference type="CDD" id="cd00383">
    <property type="entry name" value="trans_reg_C"/>
    <property type="match status" value="1"/>
</dbReference>
<evidence type="ECO:0008006" key="12">
    <source>
        <dbReference type="Google" id="ProtNLM"/>
    </source>
</evidence>
<dbReference type="PANTHER" id="PTHR48111:SF4">
    <property type="entry name" value="DNA-BINDING DUAL TRANSCRIPTIONAL REGULATOR OMPR"/>
    <property type="match status" value="1"/>
</dbReference>
<evidence type="ECO:0000256" key="2">
    <source>
        <dbReference type="ARBA" id="ARBA00023012"/>
    </source>
</evidence>
<dbReference type="InterPro" id="IPR036388">
    <property type="entry name" value="WH-like_DNA-bd_sf"/>
</dbReference>
<organism evidence="10 11">
    <name type="scientific">Nitrospirillum viridazoti CBAmc</name>
    <dbReference type="NCBI Taxonomy" id="1441467"/>
    <lineage>
        <taxon>Bacteria</taxon>
        <taxon>Pseudomonadati</taxon>
        <taxon>Pseudomonadota</taxon>
        <taxon>Alphaproteobacteria</taxon>
        <taxon>Rhodospirillales</taxon>
        <taxon>Azospirillaceae</taxon>
        <taxon>Nitrospirillum</taxon>
        <taxon>Nitrospirillum viridazoti</taxon>
    </lineage>
</organism>
<dbReference type="InterPro" id="IPR039420">
    <property type="entry name" value="WalR-like"/>
</dbReference>
<dbReference type="Pfam" id="PF00072">
    <property type="entry name" value="Response_reg"/>
    <property type="match status" value="1"/>
</dbReference>
<keyword evidence="2" id="KW-0902">Two-component regulatory system</keyword>
<dbReference type="Gene3D" id="3.40.50.2300">
    <property type="match status" value="1"/>
</dbReference>
<dbReference type="AlphaFoldDB" id="A0A248K0V0"/>
<dbReference type="GO" id="GO:0000156">
    <property type="term" value="F:phosphorelay response regulator activity"/>
    <property type="evidence" value="ECO:0007669"/>
    <property type="project" value="TreeGrafter"/>
</dbReference>
<proteinExistence type="predicted"/>
<dbReference type="FunFam" id="3.40.50.2300:FF:000002">
    <property type="entry name" value="DNA-binding response regulator PhoP"/>
    <property type="match status" value="1"/>
</dbReference>
<keyword evidence="5" id="KW-0804">Transcription</keyword>
<evidence type="ECO:0000313" key="10">
    <source>
        <dbReference type="EMBL" id="ASG24605.1"/>
    </source>
</evidence>
<feature type="domain" description="Response regulatory" evidence="8">
    <location>
        <begin position="58"/>
        <end position="171"/>
    </location>
</feature>
<dbReference type="CDD" id="cd17574">
    <property type="entry name" value="REC_OmpR"/>
    <property type="match status" value="1"/>
</dbReference>
<keyword evidence="11" id="KW-1185">Reference proteome</keyword>
<evidence type="ECO:0000256" key="5">
    <source>
        <dbReference type="ARBA" id="ARBA00023163"/>
    </source>
</evidence>
<protein>
    <recommendedName>
        <fullName evidence="12">DNA-binding response regulator</fullName>
    </recommendedName>
</protein>
<keyword evidence="4 7" id="KW-0238">DNA-binding</keyword>
<dbReference type="EMBL" id="CP022112">
    <property type="protein sequence ID" value="ASG24605.1"/>
    <property type="molecule type" value="Genomic_DNA"/>
</dbReference>
<dbReference type="Gene3D" id="1.10.10.10">
    <property type="entry name" value="Winged helix-like DNA-binding domain superfamily/Winged helix DNA-binding domain"/>
    <property type="match status" value="1"/>
</dbReference>
<dbReference type="PROSITE" id="PS50110">
    <property type="entry name" value="RESPONSE_REGULATORY"/>
    <property type="match status" value="1"/>
</dbReference>
<dbReference type="PROSITE" id="PS51755">
    <property type="entry name" value="OMPR_PHOB"/>
    <property type="match status" value="1"/>
</dbReference>
<dbReference type="SMART" id="SM00862">
    <property type="entry name" value="Trans_reg_C"/>
    <property type="match status" value="1"/>
</dbReference>
<dbReference type="Pfam" id="PF00486">
    <property type="entry name" value="Trans_reg_C"/>
    <property type="match status" value="1"/>
</dbReference>
<accession>A0A248K0V0</accession>
<dbReference type="InterPro" id="IPR001867">
    <property type="entry name" value="OmpR/PhoB-type_DNA-bd"/>
</dbReference>
<evidence type="ECO:0000259" key="9">
    <source>
        <dbReference type="PROSITE" id="PS51755"/>
    </source>
</evidence>
<dbReference type="Proteomes" id="UP000197153">
    <property type="component" value="Chromosome 3"/>
</dbReference>
<dbReference type="KEGG" id="nao:Y958_27505"/>
<dbReference type="GO" id="GO:0032993">
    <property type="term" value="C:protein-DNA complex"/>
    <property type="evidence" value="ECO:0007669"/>
    <property type="project" value="TreeGrafter"/>
</dbReference>
<dbReference type="GO" id="GO:0000976">
    <property type="term" value="F:transcription cis-regulatory region binding"/>
    <property type="evidence" value="ECO:0007669"/>
    <property type="project" value="TreeGrafter"/>
</dbReference>
<keyword evidence="1 6" id="KW-0597">Phosphoprotein</keyword>
<dbReference type="GO" id="GO:0005829">
    <property type="term" value="C:cytosol"/>
    <property type="evidence" value="ECO:0007669"/>
    <property type="project" value="TreeGrafter"/>
</dbReference>
<feature type="DNA-binding region" description="OmpR/PhoB-type" evidence="7">
    <location>
        <begin position="183"/>
        <end position="283"/>
    </location>
</feature>
<name>A0A248K0V0_9PROT</name>
<evidence type="ECO:0000256" key="6">
    <source>
        <dbReference type="PROSITE-ProRule" id="PRU00169"/>
    </source>
</evidence>
<evidence type="ECO:0000256" key="4">
    <source>
        <dbReference type="ARBA" id="ARBA00023125"/>
    </source>
</evidence>
<evidence type="ECO:0000259" key="8">
    <source>
        <dbReference type="PROSITE" id="PS50110"/>
    </source>
</evidence>
<evidence type="ECO:0000256" key="3">
    <source>
        <dbReference type="ARBA" id="ARBA00023015"/>
    </source>
</evidence>
<dbReference type="PANTHER" id="PTHR48111">
    <property type="entry name" value="REGULATOR OF RPOS"/>
    <property type="match status" value="1"/>
</dbReference>
<evidence type="ECO:0000256" key="7">
    <source>
        <dbReference type="PROSITE-ProRule" id="PRU01091"/>
    </source>
</evidence>
<dbReference type="SMART" id="SM00448">
    <property type="entry name" value="REC"/>
    <property type="match status" value="1"/>
</dbReference>
<feature type="domain" description="OmpR/PhoB-type" evidence="9">
    <location>
        <begin position="183"/>
        <end position="283"/>
    </location>
</feature>
<sequence length="284" mass="31121">MIGEKARPDQQAGCLGRKIATMSRGRRFTLSSGVHTSLSKAASMIPPPPDDGLKRQGRILLVEDDDRLAPLVVRHLADSGFQIDWAADAAAADAHLRAHPVDLAVLDIMLPGEDGLSLCRRIRRDHDIGIIMVTARGQEADRIRGLDLGADDYLPKPYSLWELEARAKAVLRRCVRAGPMAAPPAIHHAGPFRIDAGSRAASLHGQALDLTRTEFDLLARLAGEPGRVFSRDMLLECVRGGETDAFDRAVDTHISNLRRKIGDDPKAPTFIRTVWGVGYRFHLL</sequence>
<dbReference type="GO" id="GO:0006355">
    <property type="term" value="P:regulation of DNA-templated transcription"/>
    <property type="evidence" value="ECO:0007669"/>
    <property type="project" value="InterPro"/>
</dbReference>
<evidence type="ECO:0000256" key="1">
    <source>
        <dbReference type="ARBA" id="ARBA00022553"/>
    </source>
</evidence>